<dbReference type="RefSeq" id="WP_171184553.1">
    <property type="nucleotide sequence ID" value="NZ_WTPX01000022.1"/>
</dbReference>
<dbReference type="EMBL" id="WTPX01000022">
    <property type="protein sequence ID" value="NNJ25011.1"/>
    <property type="molecule type" value="Genomic_DNA"/>
</dbReference>
<organism evidence="2 3">
    <name type="scientific">Alienimonas chondri</name>
    <dbReference type="NCBI Taxonomy" id="2681879"/>
    <lineage>
        <taxon>Bacteria</taxon>
        <taxon>Pseudomonadati</taxon>
        <taxon>Planctomycetota</taxon>
        <taxon>Planctomycetia</taxon>
        <taxon>Planctomycetales</taxon>
        <taxon>Planctomycetaceae</taxon>
        <taxon>Alienimonas</taxon>
    </lineage>
</organism>
<accession>A0ABX1VC47</accession>
<reference evidence="2 3" key="1">
    <citation type="journal article" date="2020" name="Syst. Appl. Microbiol.">
        <title>Alienimonas chondri sp. nov., a novel planctomycete isolated from the biofilm of the red alga Chondrus crispus.</title>
        <authorList>
            <person name="Vitorino I."/>
            <person name="Albuquerque L."/>
            <person name="Wiegand S."/>
            <person name="Kallscheuer N."/>
            <person name="da Costa M.S."/>
            <person name="Lobo-da-Cunha A."/>
            <person name="Jogler C."/>
            <person name="Lage O.M."/>
        </authorList>
    </citation>
    <scope>NUCLEOTIDE SEQUENCE [LARGE SCALE GENOMIC DNA]</scope>
    <source>
        <strain evidence="2 3">LzC2</strain>
    </source>
</reference>
<feature type="transmembrane region" description="Helical" evidence="1">
    <location>
        <begin position="41"/>
        <end position="61"/>
    </location>
</feature>
<keyword evidence="1" id="KW-1133">Transmembrane helix</keyword>
<feature type="transmembrane region" description="Helical" evidence="1">
    <location>
        <begin position="81"/>
        <end position="104"/>
    </location>
</feature>
<dbReference type="Proteomes" id="UP000609651">
    <property type="component" value="Unassembled WGS sequence"/>
</dbReference>
<evidence type="ECO:0000313" key="2">
    <source>
        <dbReference type="EMBL" id="NNJ25011.1"/>
    </source>
</evidence>
<keyword evidence="1" id="KW-0812">Transmembrane</keyword>
<name>A0ABX1VC47_9PLAN</name>
<proteinExistence type="predicted"/>
<gene>
    <name evidence="2" type="ORF">LzC2_10730</name>
</gene>
<protein>
    <submittedName>
        <fullName evidence="2">Uncharacterized protein</fullName>
    </submittedName>
</protein>
<keyword evidence="3" id="KW-1185">Reference proteome</keyword>
<evidence type="ECO:0000313" key="3">
    <source>
        <dbReference type="Proteomes" id="UP000609651"/>
    </source>
</evidence>
<keyword evidence="1" id="KW-0472">Membrane</keyword>
<comment type="caution">
    <text evidence="2">The sequence shown here is derived from an EMBL/GenBank/DDBJ whole genome shotgun (WGS) entry which is preliminary data.</text>
</comment>
<evidence type="ECO:0000256" key="1">
    <source>
        <dbReference type="SAM" id="Phobius"/>
    </source>
</evidence>
<sequence>MLIFTGYGWTVPAISFGCCLACEYVVERATGDDLFYQRELWPLPAALCASAVILTAIDLAIRRRDLQNGAVPAWFRIQDSFFFLPLNVWPPILLICAAGSVAGLW</sequence>